<sequence length="636" mass="70700">MSSSLLMVAKDVVNEKVDEKRSSIDESINSSSNWWGRGRLPQKIPDLTSSFSSSGIRTGHDNNNNHDNISPHQKGGRRKRRALGGNAHSSAFYHYSHPNLPQPPLSTTTTYASDDETTSFFQSWNYTEQEIHQLYQDFPPLSQNKFNTVDNLYPKMRFLVETIQQEGNFPKNNDDDKAKLITASTILKNSTPATFFGCRLEKVILPKHAYLAYHSPTLPSGHDLLLPSSSINDSKEGSAISLFEEFLNACTGTTAEFASLCNRWQMQQRNSECQKLQPQRRHTVKRIETFERLFRKGLLSVIRDHSDFDNRNNKRDDGDDEFNSTSEEMVQLILNHGANPIHIVGREGKGNGVSLLHWSAGVGNLGATRVLLETLLSSSQKRSKRKDMMDLLLNSRGAKDGATPLHWACCGVNAGGFGCGGHFDICRLFLEDDSLISDENSLHSGIGSDVASNVQKHHGPNNIFSSSTTTTSLELVNAATVTGNTPLMWACWSGSLPVVKLLLRHGADPHATNNNGCTIAHWCCSGGHLHVCQYLHERHSIDFKNENEAGHTPLNHAVTYGRPDVVEWIVSTFHSSREEENSVERGGKGNDGENQTDIERDTSTDLIKEGELAKEFASWLQGDEARMAVLDIFENV</sequence>
<gene>
    <name evidence="5" type="ORF">DBRI1063_LOCUS13128</name>
</gene>
<dbReference type="Gene3D" id="1.25.40.20">
    <property type="entry name" value="Ankyrin repeat-containing domain"/>
    <property type="match status" value="2"/>
</dbReference>
<feature type="region of interest" description="Disordered" evidence="4">
    <location>
        <begin position="46"/>
        <end position="81"/>
    </location>
</feature>
<evidence type="ECO:0000256" key="4">
    <source>
        <dbReference type="SAM" id="MobiDB-lite"/>
    </source>
</evidence>
<dbReference type="EMBL" id="HBGN01020621">
    <property type="protein sequence ID" value="CAD9334094.1"/>
    <property type="molecule type" value="Transcribed_RNA"/>
</dbReference>
<evidence type="ECO:0000256" key="2">
    <source>
        <dbReference type="ARBA" id="ARBA00023043"/>
    </source>
</evidence>
<evidence type="ECO:0000313" key="5">
    <source>
        <dbReference type="EMBL" id="CAD9334094.1"/>
    </source>
</evidence>
<organism evidence="5">
    <name type="scientific">Ditylum brightwellii</name>
    <dbReference type="NCBI Taxonomy" id="49249"/>
    <lineage>
        <taxon>Eukaryota</taxon>
        <taxon>Sar</taxon>
        <taxon>Stramenopiles</taxon>
        <taxon>Ochrophyta</taxon>
        <taxon>Bacillariophyta</taxon>
        <taxon>Mediophyceae</taxon>
        <taxon>Lithodesmiophycidae</taxon>
        <taxon>Lithodesmiales</taxon>
        <taxon>Lithodesmiaceae</taxon>
        <taxon>Ditylum</taxon>
    </lineage>
</organism>
<dbReference type="InterPro" id="IPR002110">
    <property type="entry name" value="Ankyrin_rpt"/>
</dbReference>
<accession>A0A7S2EGK5</accession>
<dbReference type="Pfam" id="PF12796">
    <property type="entry name" value="Ank_2"/>
    <property type="match status" value="1"/>
</dbReference>
<dbReference type="PROSITE" id="PS50297">
    <property type="entry name" value="ANK_REP_REGION"/>
    <property type="match status" value="1"/>
</dbReference>
<feature type="compositionally biased region" description="Polar residues" evidence="4">
    <location>
        <begin position="47"/>
        <end position="57"/>
    </location>
</feature>
<reference evidence="5" key="1">
    <citation type="submission" date="2021-01" db="EMBL/GenBank/DDBJ databases">
        <authorList>
            <person name="Corre E."/>
            <person name="Pelletier E."/>
            <person name="Niang G."/>
            <person name="Scheremetjew M."/>
            <person name="Finn R."/>
            <person name="Kale V."/>
            <person name="Holt S."/>
            <person name="Cochrane G."/>
            <person name="Meng A."/>
            <person name="Brown T."/>
            <person name="Cohen L."/>
        </authorList>
    </citation>
    <scope>NUCLEOTIDE SEQUENCE</scope>
    <source>
        <strain evidence="5">Pop2</strain>
    </source>
</reference>
<dbReference type="SUPFAM" id="SSF48403">
    <property type="entry name" value="Ankyrin repeat"/>
    <property type="match status" value="1"/>
</dbReference>
<dbReference type="InterPro" id="IPR036770">
    <property type="entry name" value="Ankyrin_rpt-contain_sf"/>
</dbReference>
<evidence type="ECO:0000256" key="1">
    <source>
        <dbReference type="ARBA" id="ARBA00022737"/>
    </source>
</evidence>
<evidence type="ECO:0008006" key="6">
    <source>
        <dbReference type="Google" id="ProtNLM"/>
    </source>
</evidence>
<dbReference type="Pfam" id="PF00023">
    <property type="entry name" value="Ank"/>
    <property type="match status" value="1"/>
</dbReference>
<dbReference type="SMART" id="SM00248">
    <property type="entry name" value="ANK"/>
    <property type="match status" value="5"/>
</dbReference>
<proteinExistence type="predicted"/>
<name>A0A7S2EGK5_9STRA</name>
<dbReference type="PANTHER" id="PTHR24161">
    <property type="entry name" value="ANK_REP_REGION DOMAIN-CONTAINING PROTEIN-RELATED"/>
    <property type="match status" value="1"/>
</dbReference>
<keyword evidence="2 3" id="KW-0040">ANK repeat</keyword>
<evidence type="ECO:0000256" key="3">
    <source>
        <dbReference type="PROSITE-ProRule" id="PRU00023"/>
    </source>
</evidence>
<dbReference type="PANTHER" id="PTHR24161:SF85">
    <property type="entry name" value="PALMITOYLTRANSFERASE HIP14"/>
    <property type="match status" value="1"/>
</dbReference>
<keyword evidence="1" id="KW-0677">Repeat</keyword>
<feature type="repeat" description="ANK" evidence="3">
    <location>
        <begin position="482"/>
        <end position="514"/>
    </location>
</feature>
<dbReference type="AlphaFoldDB" id="A0A7S2EGK5"/>
<dbReference type="PROSITE" id="PS50088">
    <property type="entry name" value="ANK_REPEAT"/>
    <property type="match status" value="1"/>
</dbReference>
<protein>
    <recommendedName>
        <fullName evidence="6">Ankyrin</fullName>
    </recommendedName>
</protein>
<feature type="region of interest" description="Disordered" evidence="4">
    <location>
        <begin position="577"/>
        <end position="605"/>
    </location>
</feature>